<gene>
    <name evidence="4" type="ORF">A7E78_01100</name>
</gene>
<name>A0A1L3GKX4_9BACT</name>
<dbReference type="SUPFAM" id="SSF52172">
    <property type="entry name" value="CheY-like"/>
    <property type="match status" value="1"/>
</dbReference>
<keyword evidence="1 2" id="KW-0597">Phosphoprotein</keyword>
<organism evidence="4 5">
    <name type="scientific">Syntrophotalea acetylenivorans</name>
    <dbReference type="NCBI Taxonomy" id="1842532"/>
    <lineage>
        <taxon>Bacteria</taxon>
        <taxon>Pseudomonadati</taxon>
        <taxon>Thermodesulfobacteriota</taxon>
        <taxon>Desulfuromonadia</taxon>
        <taxon>Desulfuromonadales</taxon>
        <taxon>Syntrophotaleaceae</taxon>
        <taxon>Syntrophotalea</taxon>
    </lineage>
</organism>
<dbReference type="RefSeq" id="WP_072282540.1">
    <property type="nucleotide sequence ID" value="NZ_CP015519.1"/>
</dbReference>
<dbReference type="Proteomes" id="UP000182517">
    <property type="component" value="Chromosome"/>
</dbReference>
<dbReference type="Pfam" id="PF07238">
    <property type="entry name" value="PilZ"/>
    <property type="match status" value="1"/>
</dbReference>
<dbReference type="GO" id="GO:0035438">
    <property type="term" value="F:cyclic-di-GMP binding"/>
    <property type="evidence" value="ECO:0007669"/>
    <property type="project" value="InterPro"/>
</dbReference>
<dbReference type="OrthoDB" id="5387333at2"/>
<feature type="modified residue" description="4-aspartylphosphate" evidence="2">
    <location>
        <position position="54"/>
    </location>
</feature>
<evidence type="ECO:0000259" key="3">
    <source>
        <dbReference type="PROSITE" id="PS50110"/>
    </source>
</evidence>
<dbReference type="PANTHER" id="PTHR44591:SF20">
    <property type="entry name" value="PROTEIN PILH"/>
    <property type="match status" value="1"/>
</dbReference>
<dbReference type="SUPFAM" id="SSF141371">
    <property type="entry name" value="PilZ domain-like"/>
    <property type="match status" value="1"/>
</dbReference>
<dbReference type="InterPro" id="IPR050595">
    <property type="entry name" value="Bact_response_regulator"/>
</dbReference>
<feature type="domain" description="Response regulatory" evidence="3">
    <location>
        <begin position="5"/>
        <end position="121"/>
    </location>
</feature>
<protein>
    <recommendedName>
        <fullName evidence="3">Response regulatory domain-containing protein</fullName>
    </recommendedName>
</protein>
<dbReference type="NCBIfam" id="TIGR02266">
    <property type="entry name" value="gmx_TIGR02266"/>
    <property type="match status" value="1"/>
</dbReference>
<accession>A0A1L3GKX4</accession>
<dbReference type="KEGG" id="pef:A7E78_01100"/>
<dbReference type="EMBL" id="CP015519">
    <property type="protein sequence ID" value="APG26579.1"/>
    <property type="molecule type" value="Genomic_DNA"/>
</dbReference>
<dbReference type="PANTHER" id="PTHR44591">
    <property type="entry name" value="STRESS RESPONSE REGULATOR PROTEIN 1"/>
    <property type="match status" value="1"/>
</dbReference>
<dbReference type="AlphaFoldDB" id="A0A1L3GKX4"/>
<dbReference type="STRING" id="1842532.A7E78_01100"/>
<dbReference type="PROSITE" id="PS50110">
    <property type="entry name" value="RESPONSE_REGULATORY"/>
    <property type="match status" value="1"/>
</dbReference>
<evidence type="ECO:0000313" key="5">
    <source>
        <dbReference type="Proteomes" id="UP000182517"/>
    </source>
</evidence>
<reference evidence="4 5" key="1">
    <citation type="journal article" date="2017" name="Genome Announc.">
        <title>Complete Genome Sequences of Two Acetylene-Fermenting Pelobacter acetylenicus Strains.</title>
        <authorList>
            <person name="Sutton J.M."/>
            <person name="Baesman S.M."/>
            <person name="Fierst J.L."/>
            <person name="Poret-Peterson A.T."/>
            <person name="Oremland R.S."/>
            <person name="Dunlap D.S."/>
            <person name="Akob D.M."/>
        </authorList>
    </citation>
    <scope>NUCLEOTIDE SEQUENCE [LARGE SCALE GENOMIC DNA]</scope>
    <source>
        <strain evidence="4 5">SFB93</strain>
    </source>
</reference>
<dbReference type="InterPro" id="IPR011006">
    <property type="entry name" value="CheY-like_superfamily"/>
</dbReference>
<dbReference type="InterPro" id="IPR001789">
    <property type="entry name" value="Sig_transdc_resp-reg_receiver"/>
</dbReference>
<dbReference type="InterPro" id="IPR011752">
    <property type="entry name" value="PilV_Myxo-type"/>
</dbReference>
<evidence type="ECO:0000313" key="4">
    <source>
        <dbReference type="EMBL" id="APG26579.1"/>
    </source>
</evidence>
<dbReference type="InterPro" id="IPR009875">
    <property type="entry name" value="PilZ_domain"/>
</dbReference>
<evidence type="ECO:0000256" key="2">
    <source>
        <dbReference type="PROSITE-ProRule" id="PRU00169"/>
    </source>
</evidence>
<dbReference type="SMART" id="SM00448">
    <property type="entry name" value="REC"/>
    <property type="match status" value="1"/>
</dbReference>
<keyword evidence="5" id="KW-1185">Reference proteome</keyword>
<dbReference type="GO" id="GO:0000160">
    <property type="term" value="P:phosphorelay signal transduction system"/>
    <property type="evidence" value="ECO:0007669"/>
    <property type="project" value="InterPro"/>
</dbReference>
<dbReference type="Gene3D" id="2.40.10.220">
    <property type="entry name" value="predicted glycosyltransferase like domains"/>
    <property type="match status" value="1"/>
</dbReference>
<dbReference type="Pfam" id="PF00072">
    <property type="entry name" value="Response_reg"/>
    <property type="match status" value="1"/>
</dbReference>
<sequence>MAKKKVLLANNGDLFKEVEDSFLYRDEYELLFAANGVAAYEIAVEERPALIFMDIVLPELNGDECCRRFKAHQDLRNIPVIMVAHGDREEELQRCERAGCDDLLLKPINRQLFIEACRRHLQISQREAPRVALRLSVHYGIGGEERQLLEYSINVSTGGLFIETPDPPAASTPLRLEFFLPGQERPIRCLGRVAWLNAEDGLQNPQLPKGMGVQFVDMSLDDMRLIRSFIMRELVA</sequence>
<proteinExistence type="predicted"/>
<dbReference type="Gene3D" id="3.40.50.2300">
    <property type="match status" value="1"/>
</dbReference>
<evidence type="ECO:0000256" key="1">
    <source>
        <dbReference type="ARBA" id="ARBA00022553"/>
    </source>
</evidence>